<comment type="subcellular location">
    <subcellularLocation>
        <location evidence="3">Endoplasmic reticulum membrane</location>
        <topology evidence="3">Peripheral membrane protein</topology>
    </subcellularLocation>
    <subcellularLocation>
        <location evidence="2">Microsome membrane</location>
        <topology evidence="2">Peripheral membrane protein</topology>
    </subcellularLocation>
</comment>
<evidence type="ECO:0000256" key="12">
    <source>
        <dbReference type="ARBA" id="ARBA00023136"/>
    </source>
</evidence>
<dbReference type="GO" id="GO:0020037">
    <property type="term" value="F:heme binding"/>
    <property type="evidence" value="ECO:0007669"/>
    <property type="project" value="InterPro"/>
</dbReference>
<evidence type="ECO:0000256" key="7">
    <source>
        <dbReference type="ARBA" id="ARBA00022824"/>
    </source>
</evidence>
<keyword evidence="5" id="KW-0349">Heme</keyword>
<evidence type="ECO:0000256" key="2">
    <source>
        <dbReference type="ARBA" id="ARBA00004174"/>
    </source>
</evidence>
<proteinExistence type="inferred from homology"/>
<keyword evidence="8" id="KW-0492">Microsome</keyword>
<dbReference type="InterPro" id="IPR002401">
    <property type="entry name" value="Cyt_P450_E_grp-I"/>
</dbReference>
<evidence type="ECO:0000256" key="3">
    <source>
        <dbReference type="ARBA" id="ARBA00004406"/>
    </source>
</evidence>
<dbReference type="Proteomes" id="UP001367676">
    <property type="component" value="Unassembled WGS sequence"/>
</dbReference>
<gene>
    <name evidence="13" type="ORF">V9T40_012606</name>
</gene>
<evidence type="ECO:0000256" key="5">
    <source>
        <dbReference type="ARBA" id="ARBA00022617"/>
    </source>
</evidence>
<organism evidence="13 14">
    <name type="scientific">Parthenolecanium corni</name>
    <dbReference type="NCBI Taxonomy" id="536013"/>
    <lineage>
        <taxon>Eukaryota</taxon>
        <taxon>Metazoa</taxon>
        <taxon>Ecdysozoa</taxon>
        <taxon>Arthropoda</taxon>
        <taxon>Hexapoda</taxon>
        <taxon>Insecta</taxon>
        <taxon>Pterygota</taxon>
        <taxon>Neoptera</taxon>
        <taxon>Paraneoptera</taxon>
        <taxon>Hemiptera</taxon>
        <taxon>Sternorrhyncha</taxon>
        <taxon>Coccoidea</taxon>
        <taxon>Coccidae</taxon>
        <taxon>Parthenolecanium</taxon>
    </lineage>
</organism>
<dbReference type="InterPro" id="IPR001128">
    <property type="entry name" value="Cyt_P450"/>
</dbReference>
<dbReference type="FunFam" id="1.10.630.10:FF:000042">
    <property type="entry name" value="Cytochrome P450"/>
    <property type="match status" value="2"/>
</dbReference>
<sequence length="1212" mass="140027">MFVPPAMKYFITLVDETIKYREKNNVQRNDFIDLLIALKREEESANVTNPNRTGKIDTSVEYLAAHCFAFFFAGYATQNLTLGSALLELARHPEVQNKLRAEVDEHIQRSDGKITYDSLNKMKYLEQVILEAIRCYPGQPVLVRHCTRDYKIPHSDVVIEKGTNIFVPRYGLNHEEAYYKHPNDFDPEHFSEEAKANRHPYAHLLFGDGPRKCIGMRFGLMHSKLALTKLLMNYEFSLSPKMQLPVKYYSNNVPYVKPKSLLFGSNLDLILGRVSFQEFHANLYKQLAPHPFGGYYYFQRPLLLLRDPELVKHVLSLDFDAFCDRHTDADNTEPLRLHLFNLRGEKWKLMREKLTPAFTPAKIRLMVELMKECADELVSVLQKPAETGADIFISDVVARYGTDVISTCAFGFQANTLLDPNTIFRTMVQKIVNPHSGYKFRSLLLAMSPKLCTWLKLRMFNPDAVKYFVTLVDETIKYREKNNVQRNDFIDLLIAIKRDEESANTRDVNRTRKIDTSIENLAAQCFAFFFAGYATQNLTLSTALLELARHPEVQEKLRVEIDRQIQKENGKISYDSLKKMKYLEQVILEAIRCYPGQPVLLRHCTRDYKIPYSDVVIEKHTTVYVPRYGLNHDKAYYEQPDVFNPEHFSEEAKANRHPYTHLLFGDGPRKCLGMQFGLMHSKLALTMLLMNYEFILSPKMKFPLKFSSNVFSTSIVGGIWLRCKKRSRHYWERRSIPSIPVDNLLFGNIQDMMMGTLSLAEIMKTHYDQLAPHRLGGIYSFQNPILIVRDPDLIKSILTKDCNYFYDRGFHLTVENEPLTKHLFNLTGEEWKTLRSKLSPIFSLAKVKSTLPLIEECIDELKSVLDEHSMLEEKSVDMKDILARFFIDVISSCFFGVQANSLTNPDCEFRRMGLKTFEMNAKLIIRGLIYAFNAGLANSSGIKSINDDVNDFFINLVKDTVAYRTKNNIIRQDFLSQLMNLLQEEKMKKNCDSRYTDADVEFMAAQCFVFFLGGYETSSNALSFAVLEIAKKCLIQNRLQQEVDKMWSTHKGNISHESLQELTYMDQVLSETMRLYPAIPMLMRTCTQNYQVPDSDVVIEHGTVAYIPIYGLHHDEKYYPNPGKFDPERFSDQNKTSIPQFAYLPFGEGPKICIGMRFALMILKLVLAHLLRNYTFSIASKMELPVKIKKRTVLVCCDGGIWLDCTKRNIKP</sequence>
<evidence type="ECO:0000256" key="11">
    <source>
        <dbReference type="ARBA" id="ARBA00023033"/>
    </source>
</evidence>
<name>A0AAN9T822_9HEMI</name>
<dbReference type="EMBL" id="JBBCAQ010000036">
    <property type="protein sequence ID" value="KAK7576320.1"/>
    <property type="molecule type" value="Genomic_DNA"/>
</dbReference>
<dbReference type="AlphaFoldDB" id="A0AAN9T822"/>
<dbReference type="Gene3D" id="1.10.630.10">
    <property type="entry name" value="Cytochrome P450"/>
    <property type="match status" value="3"/>
</dbReference>
<dbReference type="GO" id="GO:0016705">
    <property type="term" value="F:oxidoreductase activity, acting on paired donors, with incorporation or reduction of molecular oxygen"/>
    <property type="evidence" value="ECO:0007669"/>
    <property type="project" value="InterPro"/>
</dbReference>
<dbReference type="PANTHER" id="PTHR24292:SF54">
    <property type="entry name" value="CYP9F3-RELATED"/>
    <property type="match status" value="1"/>
</dbReference>
<dbReference type="InterPro" id="IPR017972">
    <property type="entry name" value="Cyt_P450_CS"/>
</dbReference>
<dbReference type="InterPro" id="IPR036396">
    <property type="entry name" value="Cyt_P450_sf"/>
</dbReference>
<keyword evidence="6" id="KW-0479">Metal-binding</keyword>
<keyword evidence="10" id="KW-0408">Iron</keyword>
<dbReference type="PANTHER" id="PTHR24292">
    <property type="entry name" value="CYTOCHROME P450"/>
    <property type="match status" value="1"/>
</dbReference>
<keyword evidence="12" id="KW-0472">Membrane</keyword>
<dbReference type="Pfam" id="PF00067">
    <property type="entry name" value="p450"/>
    <property type="match status" value="3"/>
</dbReference>
<accession>A0AAN9T822</accession>
<evidence type="ECO:0000256" key="1">
    <source>
        <dbReference type="ARBA" id="ARBA00001971"/>
    </source>
</evidence>
<comment type="caution">
    <text evidence="13">The sequence shown here is derived from an EMBL/GenBank/DDBJ whole genome shotgun (WGS) entry which is preliminary data.</text>
</comment>
<keyword evidence="11" id="KW-0503">Monooxygenase</keyword>
<keyword evidence="7" id="KW-0256">Endoplasmic reticulum</keyword>
<dbReference type="PROSITE" id="PS00086">
    <property type="entry name" value="CYTOCHROME_P450"/>
    <property type="match status" value="3"/>
</dbReference>
<dbReference type="CDD" id="cd11056">
    <property type="entry name" value="CYP6-like"/>
    <property type="match status" value="2"/>
</dbReference>
<dbReference type="GO" id="GO:0004497">
    <property type="term" value="F:monooxygenase activity"/>
    <property type="evidence" value="ECO:0007669"/>
    <property type="project" value="UniProtKB-KW"/>
</dbReference>
<comment type="cofactor">
    <cofactor evidence="1">
        <name>heme</name>
        <dbReference type="ChEBI" id="CHEBI:30413"/>
    </cofactor>
</comment>
<reference evidence="13 14" key="1">
    <citation type="submission" date="2024-03" db="EMBL/GenBank/DDBJ databases">
        <title>Adaptation during the transition from Ophiocordyceps entomopathogen to insect associate is accompanied by gene loss and intensified selection.</title>
        <authorList>
            <person name="Ward C.M."/>
            <person name="Onetto C.A."/>
            <person name="Borneman A.R."/>
        </authorList>
    </citation>
    <scope>NUCLEOTIDE SEQUENCE [LARGE SCALE GENOMIC DNA]</scope>
    <source>
        <strain evidence="13">AWRI1</strain>
        <tissue evidence="13">Single Adult Female</tissue>
    </source>
</reference>
<evidence type="ECO:0000256" key="4">
    <source>
        <dbReference type="ARBA" id="ARBA00010617"/>
    </source>
</evidence>
<evidence type="ECO:0008006" key="15">
    <source>
        <dbReference type="Google" id="ProtNLM"/>
    </source>
</evidence>
<evidence type="ECO:0000256" key="9">
    <source>
        <dbReference type="ARBA" id="ARBA00023002"/>
    </source>
</evidence>
<evidence type="ECO:0000313" key="14">
    <source>
        <dbReference type="Proteomes" id="UP001367676"/>
    </source>
</evidence>
<dbReference type="GO" id="GO:0005789">
    <property type="term" value="C:endoplasmic reticulum membrane"/>
    <property type="evidence" value="ECO:0007669"/>
    <property type="project" value="UniProtKB-SubCell"/>
</dbReference>
<dbReference type="GO" id="GO:0005506">
    <property type="term" value="F:iron ion binding"/>
    <property type="evidence" value="ECO:0007669"/>
    <property type="project" value="InterPro"/>
</dbReference>
<evidence type="ECO:0000256" key="8">
    <source>
        <dbReference type="ARBA" id="ARBA00022848"/>
    </source>
</evidence>
<dbReference type="InterPro" id="IPR050476">
    <property type="entry name" value="Insect_CytP450_Detox"/>
</dbReference>
<evidence type="ECO:0000256" key="10">
    <source>
        <dbReference type="ARBA" id="ARBA00023004"/>
    </source>
</evidence>
<dbReference type="PRINTS" id="PR00385">
    <property type="entry name" value="P450"/>
</dbReference>
<keyword evidence="9" id="KW-0560">Oxidoreductase</keyword>
<evidence type="ECO:0000313" key="13">
    <source>
        <dbReference type="EMBL" id="KAK7576320.1"/>
    </source>
</evidence>
<keyword evidence="14" id="KW-1185">Reference proteome</keyword>
<dbReference type="SUPFAM" id="SSF48264">
    <property type="entry name" value="Cytochrome P450"/>
    <property type="match status" value="3"/>
</dbReference>
<dbReference type="PRINTS" id="PR00463">
    <property type="entry name" value="EP450I"/>
</dbReference>
<protein>
    <recommendedName>
        <fullName evidence="15">Cytochrome P450</fullName>
    </recommendedName>
</protein>
<comment type="similarity">
    <text evidence="4">Belongs to the cytochrome P450 family.</text>
</comment>
<evidence type="ECO:0000256" key="6">
    <source>
        <dbReference type="ARBA" id="ARBA00022723"/>
    </source>
</evidence>